<proteinExistence type="predicted"/>
<name>A0A1L9REK5_ASPWE</name>
<protein>
    <submittedName>
        <fullName evidence="1">Uncharacterized protein</fullName>
    </submittedName>
</protein>
<dbReference type="VEuPathDB" id="FungiDB:ASPWEDRAFT_30436"/>
<evidence type="ECO:0000313" key="1">
    <source>
        <dbReference type="EMBL" id="OJJ33351.1"/>
    </source>
</evidence>
<dbReference type="Proteomes" id="UP000184383">
    <property type="component" value="Unassembled WGS sequence"/>
</dbReference>
<evidence type="ECO:0000313" key="2">
    <source>
        <dbReference type="Proteomes" id="UP000184383"/>
    </source>
</evidence>
<dbReference type="AlphaFoldDB" id="A0A1L9REK5"/>
<organism evidence="1 2">
    <name type="scientific">Aspergillus wentii DTO 134E9</name>
    <dbReference type="NCBI Taxonomy" id="1073089"/>
    <lineage>
        <taxon>Eukaryota</taxon>
        <taxon>Fungi</taxon>
        <taxon>Dikarya</taxon>
        <taxon>Ascomycota</taxon>
        <taxon>Pezizomycotina</taxon>
        <taxon>Eurotiomycetes</taxon>
        <taxon>Eurotiomycetidae</taxon>
        <taxon>Eurotiales</taxon>
        <taxon>Aspergillaceae</taxon>
        <taxon>Aspergillus</taxon>
        <taxon>Aspergillus subgen. Cremei</taxon>
    </lineage>
</organism>
<dbReference type="GeneID" id="63749256"/>
<keyword evidence="2" id="KW-1185">Reference proteome</keyword>
<dbReference type="EMBL" id="KV878214">
    <property type="protein sequence ID" value="OJJ33351.1"/>
    <property type="molecule type" value="Genomic_DNA"/>
</dbReference>
<sequence length="189" mass="21860">MTIHHSQTKAVFREGCLPERLSLYDCGVIGYLTLPKSTESEWVEIIPPEIKHIFQILGPRSNKLTITCQSYSRDDEPYYAAKFPILAEGYTAPCLESSEDEDYQFESDIVKSVPNAMEKYRAQYGRDTINVYWKVSDRELKLPEQRYELNRSGWKIVKQEPDLNRQDSHPYGPGVHLTLMREPVIVTDA</sequence>
<dbReference type="RefSeq" id="XP_040687028.1">
    <property type="nucleotide sequence ID" value="XM_040833408.1"/>
</dbReference>
<gene>
    <name evidence="1" type="ORF">ASPWEDRAFT_30436</name>
</gene>
<reference evidence="2" key="1">
    <citation type="journal article" date="2017" name="Genome Biol.">
        <title>Comparative genomics reveals high biological diversity and specific adaptations in the industrially and medically important fungal genus Aspergillus.</title>
        <authorList>
            <person name="de Vries R.P."/>
            <person name="Riley R."/>
            <person name="Wiebenga A."/>
            <person name="Aguilar-Osorio G."/>
            <person name="Amillis S."/>
            <person name="Uchima C.A."/>
            <person name="Anderluh G."/>
            <person name="Asadollahi M."/>
            <person name="Askin M."/>
            <person name="Barry K."/>
            <person name="Battaglia E."/>
            <person name="Bayram O."/>
            <person name="Benocci T."/>
            <person name="Braus-Stromeyer S.A."/>
            <person name="Caldana C."/>
            <person name="Canovas D."/>
            <person name="Cerqueira G.C."/>
            <person name="Chen F."/>
            <person name="Chen W."/>
            <person name="Choi C."/>
            <person name="Clum A."/>
            <person name="Dos Santos R.A."/>
            <person name="Damasio A.R."/>
            <person name="Diallinas G."/>
            <person name="Emri T."/>
            <person name="Fekete E."/>
            <person name="Flipphi M."/>
            <person name="Freyberg S."/>
            <person name="Gallo A."/>
            <person name="Gournas C."/>
            <person name="Habgood R."/>
            <person name="Hainaut M."/>
            <person name="Harispe M.L."/>
            <person name="Henrissat B."/>
            <person name="Hilden K.S."/>
            <person name="Hope R."/>
            <person name="Hossain A."/>
            <person name="Karabika E."/>
            <person name="Karaffa L."/>
            <person name="Karanyi Z."/>
            <person name="Krasevec N."/>
            <person name="Kuo A."/>
            <person name="Kusch H."/>
            <person name="LaButti K."/>
            <person name="Lagendijk E.L."/>
            <person name="Lapidus A."/>
            <person name="Levasseur A."/>
            <person name="Lindquist E."/>
            <person name="Lipzen A."/>
            <person name="Logrieco A.F."/>
            <person name="MacCabe A."/>
            <person name="Maekelae M.R."/>
            <person name="Malavazi I."/>
            <person name="Melin P."/>
            <person name="Meyer V."/>
            <person name="Mielnichuk N."/>
            <person name="Miskei M."/>
            <person name="Molnar A.P."/>
            <person name="Mule G."/>
            <person name="Ngan C.Y."/>
            <person name="Orejas M."/>
            <person name="Orosz E."/>
            <person name="Ouedraogo J.P."/>
            <person name="Overkamp K.M."/>
            <person name="Park H.-S."/>
            <person name="Perrone G."/>
            <person name="Piumi F."/>
            <person name="Punt P.J."/>
            <person name="Ram A.F."/>
            <person name="Ramon A."/>
            <person name="Rauscher S."/>
            <person name="Record E."/>
            <person name="Riano-Pachon D.M."/>
            <person name="Robert V."/>
            <person name="Roehrig J."/>
            <person name="Ruller R."/>
            <person name="Salamov A."/>
            <person name="Salih N.S."/>
            <person name="Samson R.A."/>
            <person name="Sandor E."/>
            <person name="Sanguinetti M."/>
            <person name="Schuetze T."/>
            <person name="Sepcic K."/>
            <person name="Shelest E."/>
            <person name="Sherlock G."/>
            <person name="Sophianopoulou V."/>
            <person name="Squina F.M."/>
            <person name="Sun H."/>
            <person name="Susca A."/>
            <person name="Todd R.B."/>
            <person name="Tsang A."/>
            <person name="Unkles S.E."/>
            <person name="van de Wiele N."/>
            <person name="van Rossen-Uffink D."/>
            <person name="Oliveira J.V."/>
            <person name="Vesth T.C."/>
            <person name="Visser J."/>
            <person name="Yu J.-H."/>
            <person name="Zhou M."/>
            <person name="Andersen M.R."/>
            <person name="Archer D.B."/>
            <person name="Baker S.E."/>
            <person name="Benoit I."/>
            <person name="Brakhage A.A."/>
            <person name="Braus G.H."/>
            <person name="Fischer R."/>
            <person name="Frisvad J.C."/>
            <person name="Goldman G.H."/>
            <person name="Houbraken J."/>
            <person name="Oakley B."/>
            <person name="Pocsi I."/>
            <person name="Scazzocchio C."/>
            <person name="Seiboth B."/>
            <person name="vanKuyk P.A."/>
            <person name="Wortman J."/>
            <person name="Dyer P.S."/>
            <person name="Grigoriev I.V."/>
        </authorList>
    </citation>
    <scope>NUCLEOTIDE SEQUENCE [LARGE SCALE GENOMIC DNA]</scope>
    <source>
        <strain evidence="2">DTO 134E9</strain>
    </source>
</reference>
<accession>A0A1L9REK5</accession>